<reference evidence="1 2" key="1">
    <citation type="submission" date="2019-11" db="EMBL/GenBank/DDBJ databases">
        <authorList>
            <person name="Lewis R."/>
            <person name="Clooney A.G."/>
            <person name="Stockdale S.R."/>
            <person name="Buttimer C."/>
            <person name="Draper L.A."/>
            <person name="Ross R.P."/>
            <person name="Hill C."/>
        </authorList>
    </citation>
    <scope>NUCLEOTIDE SEQUENCE [LARGE SCALE GENOMIC DNA]</scope>
</reference>
<dbReference type="Proteomes" id="UP000464669">
    <property type="component" value="Segment"/>
</dbReference>
<evidence type="ECO:0000313" key="2">
    <source>
        <dbReference type="Proteomes" id="UP000464669"/>
    </source>
</evidence>
<organism evidence="1 2">
    <name type="scientific">Klebsiella phage N1M2</name>
    <dbReference type="NCBI Taxonomy" id="2664939"/>
    <lineage>
        <taxon>Viruses</taxon>
        <taxon>Duplodnaviria</taxon>
        <taxon>Heunggongvirae</taxon>
        <taxon>Uroviricota</taxon>
        <taxon>Caudoviricetes</taxon>
        <taxon>Chimalliviridae</taxon>
        <taxon>Nimduovirus</taxon>
        <taxon>Nimduovirus N1M2</taxon>
    </lineage>
</organism>
<protein>
    <submittedName>
        <fullName evidence="1">Uncharacterized protein</fullName>
    </submittedName>
</protein>
<keyword evidence="2" id="KW-1185">Reference proteome</keyword>
<accession>A0A6B7ZFI9</accession>
<sequence>MTFKSGFFVTFPTGFDSNPKGPKDAKGRLYPIITLSGVITPLNTQGITISPVNIAVKKQKGASKFSITEVTPEYIGYVITNDSPVASDESLGFTWRFGRAGQTYDYGGVALLDVGQEPKAILLTSIKDLVPNSLQKAMFTASIAAGVNWSYWITEGAKFISGFASLRVASNNTTITTIDITGLTPDQLNRYIQEITTTGVEQKLVIASGVLGCPRYYNGPIYGVTPVACQELSIPVPEGSYDSYAMPFEKLNNKGDNYVIIGIKEQGENKFSGNTISNFKATGPLTSASAPSKNLDGSFVINAITNGNNGEILVTADITGPAPENRVYKYNKKLLISGNDLVVITPKTIDVKVWDQLDAVPFSVVLAGTDVTSEIRNVKLIPNEYIIVDPEDPTKWTVDTAPNAGASKSTFFTFEVNVGGNWKPKVAYGTYRIAAWSGKALEIETDGIIGASPLKETTYVIKPKYKKEPIADRIEVILPTNPGFIVTKLTPSEDNTELTITIKATVVNGSKDVYNPITTVNGIGYKLKDSPGANENIDVVHLNAKLFSNGDYLALYGTIEKVGGPYGALGAFVGSSGTAEVYVYINGERISLNDYNLSVYFLDNGNNISSPSIKANAFSYIGGDDTTLYVRITKPRLNITDTNHQYYSPWAMLYKEGGVNDQYKCVTRNNFWVNPTTSTEAPLLTLYQPGEVKPGIENTIRCRVSNNGTLLEDMKLLTGKLVPVPENCIDTTKEFSVSVDPNDNKYLIIKFTATTVSGNVYVRGGITAKGVTGIPVIADGLAIPKATLIAEPIDTEFNGVEGAETEMKFKVTLTGKPVTGVVVSKGGIATGGAPASAKDFKEIGDGVYSVVVVGGGHEGKGFVTFFLSDGTTENQVPLEPIYGVIDSSNFKLDLTPTDISGKKGDRITLTGSLTNGETNFKFDDSSVAWSFDPADTISKVSVTADTMVVQIDKEVPYDQVVPVKVQVSSKGLKTETTINVTLTGALVVTVLEPKVDVWFSTANPPLKFMLGDKDVTSSVNAISFVETSLVKHNGLKGGYQIISDKAIPTTKQNVSYTYKYAADTPEVNVEVPFTINEYDGKELVLTAEVPPNYRGESGEWIMYSGGFSSMQFSGKLRGVPVGALDFVSMPVGSGYCTPSGAMTYDNASGRSTMRFDFAKVGVAYTEVIVNLKLKGTPNNEIITNVNGGPARFRLTLVDSNKPFIVSDTVPGRVTGKLGDEMPMEIIAYYNDKQVALNDPKVTISKPTDPRIEIVPGSITKNGLKLRFTEDTDVTYIGNNVGLTITYVDPKNVKQTANTSFSFQHVPFYEKLEMVDGFQTSGEGTDTIVLTQAVKNPTK</sequence>
<dbReference type="EMBL" id="MN642089">
    <property type="protein sequence ID" value="QGH72024.1"/>
    <property type="molecule type" value="Genomic_DNA"/>
</dbReference>
<name>A0A6B7ZFI9_9CAUD</name>
<gene>
    <name evidence="1" type="ORF">N1M2_161</name>
</gene>
<evidence type="ECO:0000313" key="1">
    <source>
        <dbReference type="EMBL" id="QGH72024.1"/>
    </source>
</evidence>
<proteinExistence type="predicted"/>